<evidence type="ECO:0000256" key="4">
    <source>
        <dbReference type="ARBA" id="ARBA00011718"/>
    </source>
</evidence>
<dbReference type="GO" id="GO:0015031">
    <property type="term" value="P:protein transport"/>
    <property type="evidence" value="ECO:0007669"/>
    <property type="project" value="UniProtKB-KW"/>
</dbReference>
<keyword evidence="12 14" id="KW-0472">Membrane</keyword>
<evidence type="ECO:0000256" key="8">
    <source>
        <dbReference type="ARBA" id="ARBA00022692"/>
    </source>
</evidence>
<keyword evidence="8 14" id="KW-0812">Transmembrane</keyword>
<gene>
    <name evidence="15" type="primary">yajC</name>
    <name evidence="15" type="ORF">J0H12_05660</name>
</gene>
<dbReference type="Pfam" id="PF02699">
    <property type="entry name" value="YajC"/>
    <property type="match status" value="1"/>
</dbReference>
<evidence type="ECO:0000256" key="3">
    <source>
        <dbReference type="ARBA" id="ARBA00006742"/>
    </source>
</evidence>
<dbReference type="AlphaFoldDB" id="A0A8J7PJM1"/>
<dbReference type="PANTHER" id="PTHR33909">
    <property type="entry name" value="SEC TRANSLOCON ACCESSORY COMPLEX SUBUNIT YAJC"/>
    <property type="match status" value="1"/>
</dbReference>
<dbReference type="GO" id="GO:0005886">
    <property type="term" value="C:plasma membrane"/>
    <property type="evidence" value="ECO:0007669"/>
    <property type="project" value="UniProtKB-SubCell"/>
</dbReference>
<reference evidence="15" key="1">
    <citation type="submission" date="2021-02" db="EMBL/GenBank/DDBJ databases">
        <title>Thiocyanate and organic carbon inputs drive convergent selection for specific autotrophic Afipia and Thiobacillus strains within complex microbiomes.</title>
        <authorList>
            <person name="Huddy R.J."/>
            <person name="Sachdeva R."/>
            <person name="Kadzinga F."/>
            <person name="Kantor R.S."/>
            <person name="Harrison S.T.L."/>
            <person name="Banfield J.F."/>
        </authorList>
    </citation>
    <scope>NUCLEOTIDE SEQUENCE</scope>
    <source>
        <strain evidence="15">SCN18_10_11_15_R4_P_38_20</strain>
    </source>
</reference>
<keyword evidence="11" id="KW-0811">Translocation</keyword>
<comment type="caution">
    <text evidence="15">The sequence shown here is derived from an EMBL/GenBank/DDBJ whole genome shotgun (WGS) entry which is preliminary data.</text>
</comment>
<comment type="function">
    <text evidence="1">The SecYEG-SecDF-YajC-YidC holo-translocon (HTL) protein secretase/insertase is a supercomplex required for protein secretion, insertion of proteins into membranes, and assembly of membrane protein complexes. While the SecYEG complex is essential for assembly of a number of proteins and complexes, the SecDF-YajC-YidC subcomplex facilitates these functions.</text>
</comment>
<name>A0A8J7PJM1_9PROT</name>
<dbReference type="SMART" id="SM01323">
    <property type="entry name" value="YajC"/>
    <property type="match status" value="1"/>
</dbReference>
<evidence type="ECO:0000256" key="1">
    <source>
        <dbReference type="ARBA" id="ARBA00002061"/>
    </source>
</evidence>
<evidence type="ECO:0000256" key="2">
    <source>
        <dbReference type="ARBA" id="ARBA00004162"/>
    </source>
</evidence>
<dbReference type="Proteomes" id="UP000664414">
    <property type="component" value="Unassembled WGS sequence"/>
</dbReference>
<dbReference type="EMBL" id="JAFKGL010000022">
    <property type="protein sequence ID" value="MBN9413390.1"/>
    <property type="molecule type" value="Genomic_DNA"/>
</dbReference>
<protein>
    <recommendedName>
        <fullName evidence="5">Sec translocon accessory complex subunit YajC</fullName>
    </recommendedName>
</protein>
<evidence type="ECO:0000256" key="7">
    <source>
        <dbReference type="ARBA" id="ARBA00022475"/>
    </source>
</evidence>
<feature type="region of interest" description="Disordered" evidence="13">
    <location>
        <begin position="113"/>
        <end position="153"/>
    </location>
</feature>
<sequence>MYLLNIIFPEAYAQAAPGAAQGLDFMSFAPLVVLFAALYFIVIRPQTKKAKEHREMLTALRRGDQIVTSGGLIGTITKIENDNEVVVEIATQVNVRVIRSMITHVLTKPQPLINKEAPKTEAPVKAKKPTVATLKNNKPKATPKKTVEKKTKK</sequence>
<accession>A0A8J7PJM1</accession>
<keyword evidence="7" id="KW-1003">Cell membrane</keyword>
<comment type="subunit">
    <text evidence="4">Part of the SecDF-YidC-YajC translocase complex. The SecDF-YidC-YajC translocase forms a supercomplex with SecYEG, called the holo-translocon (HTL).</text>
</comment>
<organism evidence="15 16">
    <name type="scientific">Candidatus Paracaedimonas acanthamoebae</name>
    <dbReference type="NCBI Taxonomy" id="244581"/>
    <lineage>
        <taxon>Bacteria</taxon>
        <taxon>Pseudomonadati</taxon>
        <taxon>Pseudomonadota</taxon>
        <taxon>Alphaproteobacteria</taxon>
        <taxon>Holosporales</taxon>
        <taxon>Caedimonadaceae</taxon>
        <taxon>Candidatus Paracaedimonas</taxon>
    </lineage>
</organism>
<keyword evidence="6" id="KW-0813">Transport</keyword>
<keyword evidence="9" id="KW-0653">Protein transport</keyword>
<evidence type="ECO:0000256" key="14">
    <source>
        <dbReference type="SAM" id="Phobius"/>
    </source>
</evidence>
<evidence type="ECO:0000256" key="11">
    <source>
        <dbReference type="ARBA" id="ARBA00023010"/>
    </source>
</evidence>
<evidence type="ECO:0000256" key="13">
    <source>
        <dbReference type="SAM" id="MobiDB-lite"/>
    </source>
</evidence>
<evidence type="ECO:0000313" key="16">
    <source>
        <dbReference type="Proteomes" id="UP000664414"/>
    </source>
</evidence>
<dbReference type="NCBIfam" id="TIGR00739">
    <property type="entry name" value="yajC"/>
    <property type="match status" value="1"/>
</dbReference>
<comment type="subcellular location">
    <subcellularLocation>
        <location evidence="2">Cell membrane</location>
        <topology evidence="2">Single-pass membrane protein</topology>
    </subcellularLocation>
</comment>
<proteinExistence type="inferred from homology"/>
<dbReference type="InterPro" id="IPR003849">
    <property type="entry name" value="Preprotein_translocase_YajC"/>
</dbReference>
<dbReference type="PANTHER" id="PTHR33909:SF1">
    <property type="entry name" value="SEC TRANSLOCON ACCESSORY COMPLEX SUBUNIT YAJC"/>
    <property type="match status" value="1"/>
</dbReference>
<evidence type="ECO:0000256" key="10">
    <source>
        <dbReference type="ARBA" id="ARBA00022989"/>
    </source>
</evidence>
<dbReference type="PRINTS" id="PR01853">
    <property type="entry name" value="YAJCTRNLCASE"/>
</dbReference>
<comment type="similarity">
    <text evidence="3">Belongs to the YajC family.</text>
</comment>
<evidence type="ECO:0000256" key="6">
    <source>
        <dbReference type="ARBA" id="ARBA00022448"/>
    </source>
</evidence>
<feature type="transmembrane region" description="Helical" evidence="14">
    <location>
        <begin position="25"/>
        <end position="43"/>
    </location>
</feature>
<evidence type="ECO:0000256" key="12">
    <source>
        <dbReference type="ARBA" id="ARBA00023136"/>
    </source>
</evidence>
<evidence type="ECO:0000313" key="15">
    <source>
        <dbReference type="EMBL" id="MBN9413390.1"/>
    </source>
</evidence>
<keyword evidence="10 14" id="KW-1133">Transmembrane helix</keyword>
<evidence type="ECO:0000256" key="5">
    <source>
        <dbReference type="ARBA" id="ARBA00014962"/>
    </source>
</evidence>
<evidence type="ECO:0000256" key="9">
    <source>
        <dbReference type="ARBA" id="ARBA00022927"/>
    </source>
</evidence>